<evidence type="ECO:0000313" key="2">
    <source>
        <dbReference type="EMBL" id="KAH3684534.1"/>
    </source>
</evidence>
<name>A0A9P8Q7W2_WICPI</name>
<dbReference type="AlphaFoldDB" id="A0A9P8Q7W2"/>
<reference evidence="2" key="2">
    <citation type="submission" date="2021-01" db="EMBL/GenBank/DDBJ databases">
        <authorList>
            <person name="Schikora-Tamarit M.A."/>
        </authorList>
    </citation>
    <scope>NUCLEOTIDE SEQUENCE</scope>
    <source>
        <strain evidence="2">CBS2887</strain>
    </source>
</reference>
<reference evidence="2" key="1">
    <citation type="journal article" date="2021" name="Open Biol.">
        <title>Shared evolutionary footprints suggest mitochondrial oxidative damage underlies multiple complex I losses in fungi.</title>
        <authorList>
            <person name="Schikora-Tamarit M.A."/>
            <person name="Marcet-Houben M."/>
            <person name="Nosek J."/>
            <person name="Gabaldon T."/>
        </authorList>
    </citation>
    <scope>NUCLEOTIDE SEQUENCE</scope>
    <source>
        <strain evidence="2">CBS2887</strain>
    </source>
</reference>
<comment type="caution">
    <text evidence="2">The sequence shown here is derived from an EMBL/GenBank/DDBJ whole genome shotgun (WGS) entry which is preliminary data.</text>
</comment>
<dbReference type="EMBL" id="JAEUBG010002418">
    <property type="protein sequence ID" value="KAH3684534.1"/>
    <property type="molecule type" value="Genomic_DNA"/>
</dbReference>
<protein>
    <submittedName>
        <fullName evidence="2">Uncharacterized protein</fullName>
    </submittedName>
</protein>
<keyword evidence="1" id="KW-0472">Membrane</keyword>
<proteinExistence type="predicted"/>
<accession>A0A9P8Q7W2</accession>
<sequence>MAKASASPPLRFKGKLLADQVHGALDPLLDDGDPHAAHVDLMRRLEAELIETWQTLTHLQAVVLVFGLLLGLLSFWSVWYIWV</sequence>
<keyword evidence="1" id="KW-1133">Transmembrane helix</keyword>
<feature type="transmembrane region" description="Helical" evidence="1">
    <location>
        <begin position="61"/>
        <end position="82"/>
    </location>
</feature>
<keyword evidence="1" id="KW-0812">Transmembrane</keyword>
<evidence type="ECO:0000256" key="1">
    <source>
        <dbReference type="SAM" id="Phobius"/>
    </source>
</evidence>
<organism evidence="2 3">
    <name type="scientific">Wickerhamomyces pijperi</name>
    <name type="common">Yeast</name>
    <name type="synonym">Pichia pijperi</name>
    <dbReference type="NCBI Taxonomy" id="599730"/>
    <lineage>
        <taxon>Eukaryota</taxon>
        <taxon>Fungi</taxon>
        <taxon>Dikarya</taxon>
        <taxon>Ascomycota</taxon>
        <taxon>Saccharomycotina</taxon>
        <taxon>Saccharomycetes</taxon>
        <taxon>Phaffomycetales</taxon>
        <taxon>Wickerhamomycetaceae</taxon>
        <taxon>Wickerhamomyces</taxon>
    </lineage>
</organism>
<dbReference type="Proteomes" id="UP000774326">
    <property type="component" value="Unassembled WGS sequence"/>
</dbReference>
<evidence type="ECO:0000313" key="3">
    <source>
        <dbReference type="Proteomes" id="UP000774326"/>
    </source>
</evidence>
<keyword evidence="3" id="KW-1185">Reference proteome</keyword>
<gene>
    <name evidence="2" type="ORF">WICPIJ_004505</name>
</gene>